<reference evidence="3" key="1">
    <citation type="journal article" date="2022" name="Int. J. Syst. Evol. Microbiol.">
        <title>Anaeromyxobacter oryzae sp. nov., Anaeromyxobacter diazotrophicus sp. nov. and Anaeromyxobacter paludicola sp. nov., isolated from paddy soils.</title>
        <authorList>
            <person name="Itoh H."/>
            <person name="Xu Z."/>
            <person name="Mise K."/>
            <person name="Masuda Y."/>
            <person name="Ushijima N."/>
            <person name="Hayakawa C."/>
            <person name="Shiratori Y."/>
            <person name="Senoo K."/>
        </authorList>
    </citation>
    <scope>NUCLEOTIDE SEQUENCE [LARGE SCALE GENOMIC DNA]</scope>
    <source>
        <strain evidence="3">Red232</strain>
    </source>
</reference>
<dbReference type="SUPFAM" id="SSF47413">
    <property type="entry name" value="lambda repressor-like DNA-binding domains"/>
    <property type="match status" value="1"/>
</dbReference>
<evidence type="ECO:0000313" key="3">
    <source>
        <dbReference type="Proteomes" id="UP001162891"/>
    </source>
</evidence>
<organism evidence="2 3">
    <name type="scientific">Anaeromyxobacter oryzae</name>
    <dbReference type="NCBI Taxonomy" id="2918170"/>
    <lineage>
        <taxon>Bacteria</taxon>
        <taxon>Pseudomonadati</taxon>
        <taxon>Myxococcota</taxon>
        <taxon>Myxococcia</taxon>
        <taxon>Myxococcales</taxon>
        <taxon>Cystobacterineae</taxon>
        <taxon>Anaeromyxobacteraceae</taxon>
        <taxon>Anaeromyxobacter</taxon>
    </lineage>
</organism>
<keyword evidence="3" id="KW-1185">Reference proteome</keyword>
<protein>
    <recommendedName>
        <fullName evidence="1">HTH cro/C1-type domain-containing protein</fullName>
    </recommendedName>
</protein>
<dbReference type="SMART" id="SM00530">
    <property type="entry name" value="HTH_XRE"/>
    <property type="match status" value="1"/>
</dbReference>
<sequence length="82" mass="8795">METNGSNAKKRPSRAPAVKVGVKLRERRAALSLSQMQLAVMSGIALNTLQRAEAGDFTYRTAVRLAPHLDLAPADLLPGVKV</sequence>
<dbReference type="InterPro" id="IPR010982">
    <property type="entry name" value="Lambda_DNA-bd_dom_sf"/>
</dbReference>
<name>A0ABN6MVN3_9BACT</name>
<feature type="domain" description="HTH cro/C1-type" evidence="1">
    <location>
        <begin position="24"/>
        <end position="76"/>
    </location>
</feature>
<dbReference type="EMBL" id="AP025591">
    <property type="protein sequence ID" value="BDG04988.1"/>
    <property type="molecule type" value="Genomic_DNA"/>
</dbReference>
<accession>A0ABN6MVN3</accession>
<dbReference type="CDD" id="cd00093">
    <property type="entry name" value="HTH_XRE"/>
    <property type="match status" value="1"/>
</dbReference>
<dbReference type="Proteomes" id="UP001162891">
    <property type="component" value="Chromosome"/>
</dbReference>
<dbReference type="Gene3D" id="1.10.260.40">
    <property type="entry name" value="lambda repressor-like DNA-binding domains"/>
    <property type="match status" value="1"/>
</dbReference>
<dbReference type="RefSeq" id="WP_248353510.1">
    <property type="nucleotide sequence ID" value="NZ_AP025591.1"/>
</dbReference>
<evidence type="ECO:0000313" key="2">
    <source>
        <dbReference type="EMBL" id="BDG04988.1"/>
    </source>
</evidence>
<gene>
    <name evidence="2" type="ORF">AMOR_39840</name>
</gene>
<dbReference type="InterPro" id="IPR001387">
    <property type="entry name" value="Cro/C1-type_HTH"/>
</dbReference>
<dbReference type="PROSITE" id="PS50943">
    <property type="entry name" value="HTH_CROC1"/>
    <property type="match status" value="1"/>
</dbReference>
<proteinExistence type="predicted"/>
<evidence type="ECO:0000259" key="1">
    <source>
        <dbReference type="PROSITE" id="PS50943"/>
    </source>
</evidence>